<sequence>MFTHASHSRSPITFAAVQTIFDYSHTSIASQLPWHRDTV</sequence>
<dbReference type="AlphaFoldDB" id="D1NV65"/>
<organism evidence="1 2">
    <name type="scientific">Bifidobacterium gallicum DSM 20093 = LMG 11596</name>
    <dbReference type="NCBI Taxonomy" id="561180"/>
    <lineage>
        <taxon>Bacteria</taxon>
        <taxon>Bacillati</taxon>
        <taxon>Actinomycetota</taxon>
        <taxon>Actinomycetes</taxon>
        <taxon>Bifidobacteriales</taxon>
        <taxon>Bifidobacteriaceae</taxon>
        <taxon>Bifidobacterium</taxon>
    </lineage>
</organism>
<reference evidence="1 2" key="1">
    <citation type="submission" date="2009-11" db="EMBL/GenBank/DDBJ databases">
        <authorList>
            <person name="Weinstock G."/>
            <person name="Sodergren E."/>
            <person name="Clifton S."/>
            <person name="Fulton L."/>
            <person name="Fulton B."/>
            <person name="Courtney L."/>
            <person name="Fronick C."/>
            <person name="Harrison M."/>
            <person name="Strong C."/>
            <person name="Farmer C."/>
            <person name="Delahaunty K."/>
            <person name="Markovic C."/>
            <person name="Hall O."/>
            <person name="Minx P."/>
            <person name="Tomlinson C."/>
            <person name="Mitreva M."/>
            <person name="Nelson J."/>
            <person name="Hou S."/>
            <person name="Wollam A."/>
            <person name="Pepin K.H."/>
            <person name="Johnson M."/>
            <person name="Bhonagiri V."/>
            <person name="Nash W.E."/>
            <person name="Warren W."/>
            <person name="Chinwalla A."/>
            <person name="Mardis E.R."/>
            <person name="Wilson R.K."/>
        </authorList>
    </citation>
    <scope>NUCLEOTIDE SEQUENCE [LARGE SCALE GENOMIC DNA]</scope>
    <source>
        <strain evidence="1 2">DSM 20093</strain>
    </source>
</reference>
<evidence type="ECO:0000313" key="2">
    <source>
        <dbReference type="Proteomes" id="UP000003656"/>
    </source>
</evidence>
<dbReference type="Proteomes" id="UP000003656">
    <property type="component" value="Unassembled WGS sequence"/>
</dbReference>
<comment type="caution">
    <text evidence="1">The sequence shown here is derived from an EMBL/GenBank/DDBJ whole genome shotgun (WGS) entry which is preliminary data.</text>
</comment>
<protein>
    <submittedName>
        <fullName evidence="1">Uncharacterized protein</fullName>
    </submittedName>
</protein>
<gene>
    <name evidence="1" type="ORF">BIFGAL_03749</name>
</gene>
<proteinExistence type="predicted"/>
<evidence type="ECO:0000313" key="1">
    <source>
        <dbReference type="EMBL" id="EFA22717.1"/>
    </source>
</evidence>
<dbReference type="EMBL" id="ABXB03000003">
    <property type="protein sequence ID" value="EFA22717.1"/>
    <property type="molecule type" value="Genomic_DNA"/>
</dbReference>
<dbReference type="STRING" id="561180.BIFGAL_03749"/>
<accession>D1NV65</accession>
<name>D1NV65_9BIFI</name>